<dbReference type="GO" id="GO:0030682">
    <property type="term" value="P:symbiont-mediated perturbation of host defenses"/>
    <property type="evidence" value="ECO:0007669"/>
    <property type="project" value="InterPro"/>
</dbReference>
<reference evidence="6" key="1">
    <citation type="journal article" date="2018" name="PLoS Negl. Trop. Dis.">
        <title>An insight into the salivary gland and fat body transcriptome of Panstrongylus lignarius (Hemiptera: Heteroptera), the main vector of Chagas disease in Peru.</title>
        <authorList>
            <person name="Nevoa J.C."/>
            <person name="Mendes M.T."/>
            <person name="da Silva M.V."/>
            <person name="Soares S.C."/>
            <person name="Oliveira C.J.F."/>
            <person name="Ribeiro J.M.C."/>
        </authorList>
    </citation>
    <scope>NUCLEOTIDE SEQUENCE</scope>
</reference>
<evidence type="ECO:0000256" key="3">
    <source>
        <dbReference type="ARBA" id="ARBA00022729"/>
    </source>
</evidence>
<dbReference type="AlphaFoldDB" id="A0A224XPL7"/>
<keyword evidence="2" id="KW-0964">Secreted</keyword>
<dbReference type="Pfam" id="PF03973">
    <property type="entry name" value="Triabin"/>
    <property type="match status" value="1"/>
</dbReference>
<dbReference type="SUPFAM" id="SSF50814">
    <property type="entry name" value="Lipocalins"/>
    <property type="match status" value="1"/>
</dbReference>
<dbReference type="GO" id="GO:0005576">
    <property type="term" value="C:extracellular region"/>
    <property type="evidence" value="ECO:0007669"/>
    <property type="project" value="UniProtKB-SubCell"/>
</dbReference>
<comment type="similarity">
    <text evidence="4">Belongs to the calycin superfamily. Triabin family.</text>
</comment>
<dbReference type="Gene3D" id="2.40.128.20">
    <property type="match status" value="1"/>
</dbReference>
<accession>A0A224XPL7</accession>
<feature type="signal peptide" evidence="5">
    <location>
        <begin position="1"/>
        <end position="18"/>
    </location>
</feature>
<evidence type="ECO:0000256" key="5">
    <source>
        <dbReference type="SAM" id="SignalP"/>
    </source>
</evidence>
<evidence type="ECO:0000256" key="4">
    <source>
        <dbReference type="ARBA" id="ARBA00034121"/>
    </source>
</evidence>
<protein>
    <submittedName>
        <fullName evidence="6">Putative triabin</fullName>
    </submittedName>
</protein>
<name>A0A224XPL7_9HEMI</name>
<keyword evidence="3 5" id="KW-0732">Signal</keyword>
<feature type="chain" id="PRO_5013030731" evidence="5">
    <location>
        <begin position="19"/>
        <end position="203"/>
    </location>
</feature>
<sequence length="203" mass="23340">MKMLIAVIIFGILAYAFAEVSPENKCHHEAMENFDSERYFGITHAYVTHSKNGRNRKFCREMTTKKQSDGTIVTTAEGYDEVKETSYYSKVYCSGTAKNVGQGEFTFDCHLLEDERKRSLPNYELYTSVIYTDYVKYAILYRCTMIGPIAVEDILVLQTDKNGDNDKVKKSLEGKGMDLATFTSRNKEYCDRIENEKKKEEGK</sequence>
<proteinExistence type="inferred from homology"/>
<organism evidence="6">
    <name type="scientific">Panstrongylus lignarius</name>
    <dbReference type="NCBI Taxonomy" id="156445"/>
    <lineage>
        <taxon>Eukaryota</taxon>
        <taxon>Metazoa</taxon>
        <taxon>Ecdysozoa</taxon>
        <taxon>Arthropoda</taxon>
        <taxon>Hexapoda</taxon>
        <taxon>Insecta</taxon>
        <taxon>Pterygota</taxon>
        <taxon>Neoptera</taxon>
        <taxon>Paraneoptera</taxon>
        <taxon>Hemiptera</taxon>
        <taxon>Heteroptera</taxon>
        <taxon>Panheteroptera</taxon>
        <taxon>Cimicomorpha</taxon>
        <taxon>Reduviidae</taxon>
        <taxon>Triatominae</taxon>
        <taxon>Panstrongylus</taxon>
    </lineage>
</organism>
<dbReference type="InterPro" id="IPR005657">
    <property type="entry name" value="Triabi/Procalin"/>
</dbReference>
<evidence type="ECO:0000256" key="2">
    <source>
        <dbReference type="ARBA" id="ARBA00022525"/>
    </source>
</evidence>
<evidence type="ECO:0000256" key="1">
    <source>
        <dbReference type="ARBA" id="ARBA00004613"/>
    </source>
</evidence>
<dbReference type="EMBL" id="GFTR01003402">
    <property type="protein sequence ID" value="JAW13024.1"/>
    <property type="molecule type" value="Transcribed_RNA"/>
</dbReference>
<comment type="subcellular location">
    <subcellularLocation>
        <location evidence="1">Secreted</location>
    </subcellularLocation>
</comment>
<evidence type="ECO:0000313" key="6">
    <source>
        <dbReference type="EMBL" id="JAW13024.1"/>
    </source>
</evidence>
<dbReference type="InterPro" id="IPR012674">
    <property type="entry name" value="Calycin"/>
</dbReference>
<dbReference type="CDD" id="cd19423">
    <property type="entry name" value="lipocalin_LTBP1-like"/>
    <property type="match status" value="1"/>
</dbReference>